<evidence type="ECO:0000256" key="1">
    <source>
        <dbReference type="SAM" id="Phobius"/>
    </source>
</evidence>
<dbReference type="AlphaFoldDB" id="A0AAJ5X0D7"/>
<accession>A0AAJ5X0D7</accession>
<gene>
    <name evidence="2" type="ORF">P0Y50_09440</name>
</gene>
<keyword evidence="1" id="KW-1133">Transmembrane helix</keyword>
<dbReference type="Proteomes" id="UP001213664">
    <property type="component" value="Chromosome"/>
</dbReference>
<keyword evidence="1" id="KW-0472">Membrane</keyword>
<reference evidence="2" key="1">
    <citation type="submission" date="2023-03" db="EMBL/GenBank/DDBJ databases">
        <title>Andean soil-derived lignocellulolytic bacterial consortium as a source of novel taxa and putative plastic-active enzymes.</title>
        <authorList>
            <person name="Diaz-Garcia L."/>
            <person name="Chuvochina M."/>
            <person name="Feuerriegel G."/>
            <person name="Bunk B."/>
            <person name="Sproer C."/>
            <person name="Streit W.R."/>
            <person name="Rodriguez L.M."/>
            <person name="Overmann J."/>
            <person name="Jimenez D.J."/>
        </authorList>
    </citation>
    <scope>NUCLEOTIDE SEQUENCE</scope>
    <source>
        <strain evidence="2">MAG 833</strain>
    </source>
</reference>
<dbReference type="EMBL" id="CP119326">
    <property type="protein sequence ID" value="WEK38773.1"/>
    <property type="molecule type" value="Genomic_DNA"/>
</dbReference>
<evidence type="ECO:0000313" key="2">
    <source>
        <dbReference type="EMBL" id="WEK38773.1"/>
    </source>
</evidence>
<name>A0AAJ5X0D7_9CAUL</name>
<protein>
    <submittedName>
        <fullName evidence="2">Uncharacterized protein</fullName>
    </submittedName>
</protein>
<proteinExistence type="predicted"/>
<keyword evidence="1" id="KW-0812">Transmembrane</keyword>
<sequence>MMTFLVAACALLLLAAAGAWTWRRLSRRPGGEGRFGAAVFTVSALSLSGLFVFLTVFFWVTR</sequence>
<organism evidence="2 3">
    <name type="scientific">Candidatus Brevundimonas colombiensis</name>
    <dbReference type="NCBI Taxonomy" id="3121376"/>
    <lineage>
        <taxon>Bacteria</taxon>
        <taxon>Pseudomonadati</taxon>
        <taxon>Pseudomonadota</taxon>
        <taxon>Alphaproteobacteria</taxon>
        <taxon>Caulobacterales</taxon>
        <taxon>Caulobacteraceae</taxon>
        <taxon>Brevundimonas</taxon>
    </lineage>
</organism>
<feature type="transmembrane region" description="Helical" evidence="1">
    <location>
        <begin position="35"/>
        <end position="60"/>
    </location>
</feature>
<evidence type="ECO:0000313" key="3">
    <source>
        <dbReference type="Proteomes" id="UP001213664"/>
    </source>
</evidence>